<keyword evidence="2" id="KW-1185">Reference proteome</keyword>
<evidence type="ECO:0000313" key="1">
    <source>
        <dbReference type="EMBL" id="QDU62010.1"/>
    </source>
</evidence>
<dbReference type="AlphaFoldDB" id="A0A518B4V6"/>
<organism evidence="1 2">
    <name type="scientific">Kolteria novifilia</name>
    <dbReference type="NCBI Taxonomy" id="2527975"/>
    <lineage>
        <taxon>Bacteria</taxon>
        <taxon>Pseudomonadati</taxon>
        <taxon>Planctomycetota</taxon>
        <taxon>Planctomycetia</taxon>
        <taxon>Kolteriales</taxon>
        <taxon>Kolteriaceae</taxon>
        <taxon>Kolteria</taxon>
    </lineage>
</organism>
<dbReference type="KEGG" id="knv:Pan216_28760"/>
<reference evidence="1 2" key="1">
    <citation type="submission" date="2019-02" db="EMBL/GenBank/DDBJ databases">
        <title>Deep-cultivation of Planctomycetes and their phenomic and genomic characterization uncovers novel biology.</title>
        <authorList>
            <person name="Wiegand S."/>
            <person name="Jogler M."/>
            <person name="Boedeker C."/>
            <person name="Pinto D."/>
            <person name="Vollmers J."/>
            <person name="Rivas-Marin E."/>
            <person name="Kohn T."/>
            <person name="Peeters S.H."/>
            <person name="Heuer A."/>
            <person name="Rast P."/>
            <person name="Oberbeckmann S."/>
            <person name="Bunk B."/>
            <person name="Jeske O."/>
            <person name="Meyerdierks A."/>
            <person name="Storesund J.E."/>
            <person name="Kallscheuer N."/>
            <person name="Luecker S."/>
            <person name="Lage O.M."/>
            <person name="Pohl T."/>
            <person name="Merkel B.J."/>
            <person name="Hornburger P."/>
            <person name="Mueller R.-W."/>
            <person name="Bruemmer F."/>
            <person name="Labrenz M."/>
            <person name="Spormann A.M."/>
            <person name="Op den Camp H."/>
            <person name="Overmann J."/>
            <person name="Amann R."/>
            <person name="Jetten M.S.M."/>
            <person name="Mascher T."/>
            <person name="Medema M.H."/>
            <person name="Devos D.P."/>
            <person name="Kaster A.-K."/>
            <person name="Ovreas L."/>
            <person name="Rohde M."/>
            <person name="Galperin M.Y."/>
            <person name="Jogler C."/>
        </authorList>
    </citation>
    <scope>NUCLEOTIDE SEQUENCE [LARGE SCALE GENOMIC DNA]</scope>
    <source>
        <strain evidence="1 2">Pan216</strain>
    </source>
</reference>
<name>A0A518B4V6_9BACT</name>
<accession>A0A518B4V6</accession>
<dbReference type="EMBL" id="CP036279">
    <property type="protein sequence ID" value="QDU62010.1"/>
    <property type="molecule type" value="Genomic_DNA"/>
</dbReference>
<sequence>MIASVKKSLDPEQASFANASDTAHDILGKLLIVAATVFGARSFNSSRRISQSKEASRKERN</sequence>
<evidence type="ECO:0000313" key="2">
    <source>
        <dbReference type="Proteomes" id="UP000317093"/>
    </source>
</evidence>
<proteinExistence type="predicted"/>
<dbReference type="Proteomes" id="UP000317093">
    <property type="component" value="Chromosome"/>
</dbReference>
<protein>
    <submittedName>
        <fullName evidence="1">Uncharacterized protein</fullName>
    </submittedName>
</protein>
<gene>
    <name evidence="1" type="ORF">Pan216_28760</name>
</gene>